<dbReference type="EMBL" id="CAJVPT010017642">
    <property type="protein sequence ID" value="CAG8627836.1"/>
    <property type="molecule type" value="Genomic_DNA"/>
</dbReference>
<name>A0ACA9N472_9GLOM</name>
<dbReference type="Proteomes" id="UP000789525">
    <property type="component" value="Unassembled WGS sequence"/>
</dbReference>
<accession>A0ACA9N472</accession>
<reference evidence="1" key="1">
    <citation type="submission" date="2021-06" db="EMBL/GenBank/DDBJ databases">
        <authorList>
            <person name="Kallberg Y."/>
            <person name="Tangrot J."/>
            <person name="Rosling A."/>
        </authorList>
    </citation>
    <scope>NUCLEOTIDE SEQUENCE</scope>
    <source>
        <strain evidence="1">CL356</strain>
    </source>
</reference>
<evidence type="ECO:0000313" key="1">
    <source>
        <dbReference type="EMBL" id="CAG8627836.1"/>
    </source>
</evidence>
<gene>
    <name evidence="1" type="ORF">ACOLOM_LOCUS7535</name>
</gene>
<proteinExistence type="predicted"/>
<evidence type="ECO:0000313" key="2">
    <source>
        <dbReference type="Proteomes" id="UP000789525"/>
    </source>
</evidence>
<organism evidence="1 2">
    <name type="scientific">Acaulospora colombiana</name>
    <dbReference type="NCBI Taxonomy" id="27376"/>
    <lineage>
        <taxon>Eukaryota</taxon>
        <taxon>Fungi</taxon>
        <taxon>Fungi incertae sedis</taxon>
        <taxon>Mucoromycota</taxon>
        <taxon>Glomeromycotina</taxon>
        <taxon>Glomeromycetes</taxon>
        <taxon>Diversisporales</taxon>
        <taxon>Acaulosporaceae</taxon>
        <taxon>Acaulospora</taxon>
    </lineage>
</organism>
<protein>
    <submittedName>
        <fullName evidence="1">13135_t:CDS:1</fullName>
    </submittedName>
</protein>
<sequence length="85" mass="9186">MGKKPDIMGLLKRDEKILEETLDGMSFIGASCRPAGNQFGVAGLQIAGTDLRLNVLVKDLGGISRYFHLDHSEIPLTPHASHAKS</sequence>
<comment type="caution">
    <text evidence="1">The sequence shown here is derived from an EMBL/GenBank/DDBJ whole genome shotgun (WGS) entry which is preliminary data.</text>
</comment>
<keyword evidence="2" id="KW-1185">Reference proteome</keyword>